<reference evidence="4" key="1">
    <citation type="submission" date="2016-11" db="UniProtKB">
        <authorList>
            <consortium name="WormBaseParasite"/>
        </authorList>
    </citation>
    <scope>IDENTIFICATION</scope>
</reference>
<dbReference type="Gene3D" id="3.40.390.10">
    <property type="entry name" value="Collagenase (Catalytic Domain)"/>
    <property type="match status" value="1"/>
</dbReference>
<dbReference type="InterPro" id="IPR001590">
    <property type="entry name" value="Peptidase_M12B"/>
</dbReference>
<dbReference type="AlphaFoldDB" id="A0A1I7Z5X2"/>
<organism evidence="3 4">
    <name type="scientific">Steinernema glaseri</name>
    <dbReference type="NCBI Taxonomy" id="37863"/>
    <lineage>
        <taxon>Eukaryota</taxon>
        <taxon>Metazoa</taxon>
        <taxon>Ecdysozoa</taxon>
        <taxon>Nematoda</taxon>
        <taxon>Chromadorea</taxon>
        <taxon>Rhabditida</taxon>
        <taxon>Tylenchina</taxon>
        <taxon>Panagrolaimomorpha</taxon>
        <taxon>Strongyloidoidea</taxon>
        <taxon>Steinernematidae</taxon>
        <taxon>Steinernema</taxon>
    </lineage>
</organism>
<evidence type="ECO:0000313" key="3">
    <source>
        <dbReference type="Proteomes" id="UP000095287"/>
    </source>
</evidence>
<dbReference type="PROSITE" id="PS50215">
    <property type="entry name" value="ADAM_MEPRO"/>
    <property type="match status" value="1"/>
</dbReference>
<keyword evidence="1" id="KW-0862">Zinc</keyword>
<name>A0A1I7Z5X2_9BILA</name>
<sequence>MQDKTRPSPEDATGREAVVSAGCTRNTVWSARRRRASVSVLSAVLSLSSSSLFLIKSLGYVSVLNASEGTDTYSAESLELELAVFADETMLNKFEANHGSLARTIMELYVLSALSNVQIVYNQPAMDPQIKFRLVRFDITSQIMTFGDQNYADAHQYLAAFCNFQANHHQKQWDDALLITGRDIFTNDRAGSAPIGITPLRQMCSAAHSYSLVEGGSEGSFTIAHELGHNLGMVHDETAGCLGQQMVAALGGGAVYGNGASQCWSTCSIKSYNAFIKYLDDDKANCLRVSTGTHERELVISNKEPGTMHSANTQCEMHFGSGYEEIIYF</sequence>
<keyword evidence="1" id="KW-0479">Metal-binding</keyword>
<feature type="binding site" evidence="1">
    <location>
        <position position="225"/>
    </location>
    <ligand>
        <name>Zn(2+)</name>
        <dbReference type="ChEBI" id="CHEBI:29105"/>
        <note>catalytic</note>
    </ligand>
</feature>
<evidence type="ECO:0000256" key="1">
    <source>
        <dbReference type="PROSITE-ProRule" id="PRU00276"/>
    </source>
</evidence>
<accession>A0A1I7Z5X2</accession>
<evidence type="ECO:0000259" key="2">
    <source>
        <dbReference type="PROSITE" id="PS50215"/>
    </source>
</evidence>
<dbReference type="GO" id="GO:0004222">
    <property type="term" value="F:metalloendopeptidase activity"/>
    <property type="evidence" value="ECO:0007669"/>
    <property type="project" value="InterPro"/>
</dbReference>
<dbReference type="GO" id="GO:0006508">
    <property type="term" value="P:proteolysis"/>
    <property type="evidence" value="ECO:0007669"/>
    <property type="project" value="InterPro"/>
</dbReference>
<dbReference type="PANTHER" id="PTHR11905">
    <property type="entry name" value="ADAM A DISINTEGRIN AND METALLOPROTEASE DOMAIN"/>
    <property type="match status" value="1"/>
</dbReference>
<keyword evidence="3" id="KW-1185">Reference proteome</keyword>
<dbReference type="InterPro" id="IPR024079">
    <property type="entry name" value="MetalloPept_cat_dom_sf"/>
</dbReference>
<comment type="caution">
    <text evidence="1">Lacks conserved residue(s) required for the propagation of feature annotation.</text>
</comment>
<feature type="domain" description="Peptidase M12B" evidence="2">
    <location>
        <begin position="78"/>
        <end position="276"/>
    </location>
</feature>
<dbReference type="Proteomes" id="UP000095287">
    <property type="component" value="Unplaced"/>
</dbReference>
<feature type="active site" evidence="1">
    <location>
        <position position="226"/>
    </location>
</feature>
<evidence type="ECO:0000313" key="4">
    <source>
        <dbReference type="WBParaSite" id="L893_g23241.t1"/>
    </source>
</evidence>
<feature type="binding site" evidence="1">
    <location>
        <position position="235"/>
    </location>
    <ligand>
        <name>Zn(2+)</name>
        <dbReference type="ChEBI" id="CHEBI:29105"/>
        <note>catalytic</note>
    </ligand>
</feature>
<protein>
    <submittedName>
        <fullName evidence="4">Peptidase M12B domain-containing protein</fullName>
    </submittedName>
</protein>
<dbReference type="WBParaSite" id="L893_g23241.t1">
    <property type="protein sequence ID" value="L893_g23241.t1"/>
    <property type="gene ID" value="L893_g23241"/>
</dbReference>
<feature type="binding site" evidence="1">
    <location>
        <position position="229"/>
    </location>
    <ligand>
        <name>Zn(2+)</name>
        <dbReference type="ChEBI" id="CHEBI:29105"/>
        <note>catalytic</note>
    </ligand>
</feature>
<dbReference type="GO" id="GO:0046872">
    <property type="term" value="F:metal ion binding"/>
    <property type="evidence" value="ECO:0007669"/>
    <property type="project" value="UniProtKB-KW"/>
</dbReference>
<dbReference type="Pfam" id="PF01421">
    <property type="entry name" value="Reprolysin"/>
    <property type="match status" value="1"/>
</dbReference>
<dbReference type="PANTHER" id="PTHR11905:SF159">
    <property type="entry name" value="ADAM METALLOPROTEASE"/>
    <property type="match status" value="1"/>
</dbReference>
<proteinExistence type="predicted"/>
<dbReference type="SUPFAM" id="SSF55486">
    <property type="entry name" value="Metalloproteases ('zincins'), catalytic domain"/>
    <property type="match status" value="1"/>
</dbReference>